<dbReference type="AlphaFoldDB" id="A0A1X1GBC9"/>
<dbReference type="Pfam" id="PF13711">
    <property type="entry name" value="DUF4160"/>
    <property type="match status" value="1"/>
</dbReference>
<dbReference type="RefSeq" id="WP_084920441.1">
    <property type="nucleotide sequence ID" value="NZ_NCUE01000017.1"/>
</dbReference>
<sequence length="326" mass="38539">MDLIINDSSLNQQYRNVHEFKQYLENIFIPLYTTVTQEKNVLFSKSDLYSSKITSQDTFLDFLTGKVGKGLTSQQKLLSLIHSSHYWDLDSKINNTVFYQWKENTDFDVKALYEASERDKLLISFYSDSFDVFKQSSMTVLKSHQEEIVVHNFIDLPSYEVFSKKESEKKIIIDHTKQYHAVVYKNEDNHPPHFHILYQGKKSGAYQLPGLEERNISFPARDKKKIDEWIKVNLKQLINCWNTVHPDRLIDRIVINREYCLVVSLLDNQKRIEIEYCGCPSATYLFDMKKISNISFPTKDREKIEKFIEENEGKLIDLWNKLHIKK</sequence>
<comment type="caution">
    <text evidence="1">The sequence shown here is derived from an EMBL/GenBank/DDBJ whole genome shotgun (WGS) entry which is preliminary data.</text>
</comment>
<gene>
    <name evidence="1" type="ORF">B7727_03630</name>
</gene>
<dbReference type="Proteomes" id="UP000193958">
    <property type="component" value="Unassembled WGS sequence"/>
</dbReference>
<evidence type="ECO:0000313" key="1">
    <source>
        <dbReference type="EMBL" id="ORO44171.1"/>
    </source>
</evidence>
<reference evidence="1 2" key="1">
    <citation type="journal article" date="2016" name="Eur. J. Clin. Microbiol. Infect. Dis.">
        <title>Whole genome sequencing as a tool for phylogenetic analysis of clinical strains of Mitis group streptococci.</title>
        <authorList>
            <person name="Rasmussen L.H."/>
            <person name="Dargis R."/>
            <person name="Hojholt K."/>
            <person name="Christensen J.J."/>
            <person name="Skovgaard O."/>
            <person name="Justesen U.S."/>
            <person name="Rosenvinge F.S."/>
            <person name="Moser C."/>
            <person name="Lukjancenko O."/>
            <person name="Rasmussen S."/>
            <person name="Nielsen X.C."/>
        </authorList>
    </citation>
    <scope>NUCLEOTIDE SEQUENCE [LARGE SCALE GENOMIC DNA]</scope>
    <source>
        <strain evidence="1 2">B_003802_10</strain>
    </source>
</reference>
<organism evidence="1 2">
    <name type="scientific">Streptococcus oralis subsp. tigurinus</name>
    <dbReference type="NCBI Taxonomy" id="1077464"/>
    <lineage>
        <taxon>Bacteria</taxon>
        <taxon>Bacillati</taxon>
        <taxon>Bacillota</taxon>
        <taxon>Bacilli</taxon>
        <taxon>Lactobacillales</taxon>
        <taxon>Streptococcaceae</taxon>
        <taxon>Streptococcus</taxon>
    </lineage>
</organism>
<protein>
    <recommendedName>
        <fullName evidence="3">DUF4160 domain-containing protein</fullName>
    </recommendedName>
</protein>
<dbReference type="InterPro" id="IPR025427">
    <property type="entry name" value="DUF4160"/>
</dbReference>
<proteinExistence type="predicted"/>
<evidence type="ECO:0008006" key="3">
    <source>
        <dbReference type="Google" id="ProtNLM"/>
    </source>
</evidence>
<evidence type="ECO:0000313" key="2">
    <source>
        <dbReference type="Proteomes" id="UP000193958"/>
    </source>
</evidence>
<name>A0A1X1GBC9_STROR</name>
<accession>A0A1X1GBC9</accession>
<dbReference type="EMBL" id="NCUE01000017">
    <property type="protein sequence ID" value="ORO44171.1"/>
    <property type="molecule type" value="Genomic_DNA"/>
</dbReference>